<dbReference type="Gene3D" id="3.80.10.10">
    <property type="entry name" value="Ribonuclease Inhibitor"/>
    <property type="match status" value="2"/>
</dbReference>
<evidence type="ECO:0000313" key="3">
    <source>
        <dbReference type="Proteomes" id="UP001457282"/>
    </source>
</evidence>
<proteinExistence type="predicted"/>
<dbReference type="PANTHER" id="PTHR48060">
    <property type="entry name" value="DNA DAMAGE-REPAIR/TOLERATION PROTEIN DRT100"/>
    <property type="match status" value="1"/>
</dbReference>
<accession>A0AAW1YG92</accession>
<dbReference type="EMBL" id="JBEDUW010000001">
    <property type="protein sequence ID" value="KAK9947847.1"/>
    <property type="molecule type" value="Genomic_DNA"/>
</dbReference>
<organism evidence="2 3">
    <name type="scientific">Rubus argutus</name>
    <name type="common">Southern blackberry</name>
    <dbReference type="NCBI Taxonomy" id="59490"/>
    <lineage>
        <taxon>Eukaryota</taxon>
        <taxon>Viridiplantae</taxon>
        <taxon>Streptophyta</taxon>
        <taxon>Embryophyta</taxon>
        <taxon>Tracheophyta</taxon>
        <taxon>Spermatophyta</taxon>
        <taxon>Magnoliopsida</taxon>
        <taxon>eudicotyledons</taxon>
        <taxon>Gunneridae</taxon>
        <taxon>Pentapetalae</taxon>
        <taxon>rosids</taxon>
        <taxon>fabids</taxon>
        <taxon>Rosales</taxon>
        <taxon>Rosaceae</taxon>
        <taxon>Rosoideae</taxon>
        <taxon>Rosoideae incertae sedis</taxon>
        <taxon>Rubus</taxon>
    </lineage>
</organism>
<gene>
    <name evidence="2" type="ORF">M0R45_003447</name>
</gene>
<dbReference type="Proteomes" id="UP001457282">
    <property type="component" value="Unassembled WGS sequence"/>
</dbReference>
<protein>
    <submittedName>
        <fullName evidence="2">Uncharacterized protein</fullName>
    </submittedName>
</protein>
<evidence type="ECO:0000313" key="2">
    <source>
        <dbReference type="EMBL" id="KAK9947847.1"/>
    </source>
</evidence>
<keyword evidence="3" id="KW-1185">Reference proteome</keyword>
<sequence>MTNPPKTLLLHTQLRFLLFPPNSHPCQLSVPSRQGASSPAKTQLILAISTRPQPLDFIKHDSHCAWPELNCKPGTSVTGLTLYNINLTKPVPPFICDLNNLTHLDLGDNIPPGRFPIISLQLLQARQLSETLPTWNGHEFLFYNDISGEIPERIGSLPNLVIFKMFNMNLVRNNSSRTGEAFAARRFQVSVNRLTGKLPDDLCYHGKLVGLVAYQNSLTGELPSSIGKCDSLLIVTVYDNMLSGTFLVACGQH</sequence>
<dbReference type="AlphaFoldDB" id="A0AAW1YG92"/>
<dbReference type="PANTHER" id="PTHR48060:SF21">
    <property type="entry name" value="L DOMAIN-LIKE PROTEIN"/>
    <property type="match status" value="1"/>
</dbReference>
<dbReference type="InterPro" id="IPR032675">
    <property type="entry name" value="LRR_dom_sf"/>
</dbReference>
<keyword evidence="1" id="KW-0732">Signal</keyword>
<name>A0AAW1YG92_RUBAR</name>
<reference evidence="2 3" key="1">
    <citation type="journal article" date="2023" name="G3 (Bethesda)">
        <title>A chromosome-length genome assembly and annotation of blackberry (Rubus argutus, cv. 'Hillquist').</title>
        <authorList>
            <person name="Bruna T."/>
            <person name="Aryal R."/>
            <person name="Dudchenko O."/>
            <person name="Sargent D.J."/>
            <person name="Mead D."/>
            <person name="Buti M."/>
            <person name="Cavallini A."/>
            <person name="Hytonen T."/>
            <person name="Andres J."/>
            <person name="Pham M."/>
            <person name="Weisz D."/>
            <person name="Mascagni F."/>
            <person name="Usai G."/>
            <person name="Natali L."/>
            <person name="Bassil N."/>
            <person name="Fernandez G.E."/>
            <person name="Lomsadze A."/>
            <person name="Armour M."/>
            <person name="Olukolu B."/>
            <person name="Poorten T."/>
            <person name="Britton C."/>
            <person name="Davik J."/>
            <person name="Ashrafi H."/>
            <person name="Aiden E.L."/>
            <person name="Borodovsky M."/>
            <person name="Worthington M."/>
        </authorList>
    </citation>
    <scope>NUCLEOTIDE SEQUENCE [LARGE SCALE GENOMIC DNA]</scope>
    <source>
        <strain evidence="2">PI 553951</strain>
    </source>
</reference>
<dbReference type="SUPFAM" id="SSF52058">
    <property type="entry name" value="L domain-like"/>
    <property type="match status" value="1"/>
</dbReference>
<evidence type="ECO:0000256" key="1">
    <source>
        <dbReference type="ARBA" id="ARBA00022729"/>
    </source>
</evidence>
<comment type="caution">
    <text evidence="2">The sequence shown here is derived from an EMBL/GenBank/DDBJ whole genome shotgun (WGS) entry which is preliminary data.</text>
</comment>
<dbReference type="InterPro" id="IPR053211">
    <property type="entry name" value="DNA_repair-toleration"/>
</dbReference>